<dbReference type="EMBL" id="CADEAL010002539">
    <property type="protein sequence ID" value="CAB1440896.1"/>
    <property type="molecule type" value="Genomic_DNA"/>
</dbReference>
<evidence type="ECO:0000256" key="1">
    <source>
        <dbReference type="SAM" id="MobiDB-lite"/>
    </source>
</evidence>
<feature type="compositionally biased region" description="Acidic residues" evidence="1">
    <location>
        <begin position="217"/>
        <end position="234"/>
    </location>
</feature>
<dbReference type="Proteomes" id="UP001153269">
    <property type="component" value="Unassembled WGS sequence"/>
</dbReference>
<feature type="region of interest" description="Disordered" evidence="1">
    <location>
        <begin position="190"/>
        <end position="234"/>
    </location>
</feature>
<keyword evidence="5" id="KW-1185">Reference proteome</keyword>
<sequence length="290" mass="31556">MLLLILASLFLSVSISTTGNTTPVTETINPSATPTEGNQTTTLAEGAKNSSSPTTPTVGNQTETVTICVSFDRADHTFLQLLKGLWCIVQQPRVIIAFVTGVLLSATICCLARACHRKKRRSENLAENMEMVTTETGAMIDDGQAVEFNDRNHDQAAEAAGTSAPDGDQEFKEVEYSDIMFCASQCSLTEARDAQDPTETEYAEIKKGAPEERQDDGGEGGEVLEDNREGEEEMVEEEMEMGLSVSAGEEGEDGEINIKTKTESCASSYRRVLTFTFVHKPTCSRGKCRR</sequence>
<gene>
    <name evidence="4" type="ORF">PLEPLA_LOCUS28690</name>
</gene>
<name>A0A9N7V1B2_PLEPL</name>
<evidence type="ECO:0000256" key="3">
    <source>
        <dbReference type="SAM" id="SignalP"/>
    </source>
</evidence>
<feature type="chain" id="PRO_5040210502" evidence="3">
    <location>
        <begin position="20"/>
        <end position="290"/>
    </location>
</feature>
<feature type="region of interest" description="Disordered" evidence="1">
    <location>
        <begin position="24"/>
        <end position="60"/>
    </location>
</feature>
<accession>A0A9N7V1B2</accession>
<organism evidence="4 5">
    <name type="scientific">Pleuronectes platessa</name>
    <name type="common">European plaice</name>
    <dbReference type="NCBI Taxonomy" id="8262"/>
    <lineage>
        <taxon>Eukaryota</taxon>
        <taxon>Metazoa</taxon>
        <taxon>Chordata</taxon>
        <taxon>Craniata</taxon>
        <taxon>Vertebrata</taxon>
        <taxon>Euteleostomi</taxon>
        <taxon>Actinopterygii</taxon>
        <taxon>Neopterygii</taxon>
        <taxon>Teleostei</taxon>
        <taxon>Neoteleostei</taxon>
        <taxon>Acanthomorphata</taxon>
        <taxon>Carangaria</taxon>
        <taxon>Pleuronectiformes</taxon>
        <taxon>Pleuronectoidei</taxon>
        <taxon>Pleuronectidae</taxon>
        <taxon>Pleuronectes</taxon>
    </lineage>
</organism>
<keyword evidence="2" id="KW-1133">Transmembrane helix</keyword>
<keyword evidence="3" id="KW-0732">Signal</keyword>
<evidence type="ECO:0000313" key="5">
    <source>
        <dbReference type="Proteomes" id="UP001153269"/>
    </source>
</evidence>
<keyword evidence="2" id="KW-0472">Membrane</keyword>
<feature type="signal peptide" evidence="3">
    <location>
        <begin position="1"/>
        <end position="19"/>
    </location>
</feature>
<protein>
    <submittedName>
        <fullName evidence="4">Uncharacterized protein</fullName>
    </submittedName>
</protein>
<evidence type="ECO:0000256" key="2">
    <source>
        <dbReference type="SAM" id="Phobius"/>
    </source>
</evidence>
<dbReference type="AlphaFoldDB" id="A0A9N7V1B2"/>
<comment type="caution">
    <text evidence="4">The sequence shown here is derived from an EMBL/GenBank/DDBJ whole genome shotgun (WGS) entry which is preliminary data.</text>
</comment>
<proteinExistence type="predicted"/>
<evidence type="ECO:0000313" key="4">
    <source>
        <dbReference type="EMBL" id="CAB1440896.1"/>
    </source>
</evidence>
<keyword evidence="2" id="KW-0812">Transmembrane</keyword>
<feature type="transmembrane region" description="Helical" evidence="2">
    <location>
        <begin position="94"/>
        <end position="115"/>
    </location>
</feature>
<reference evidence="4" key="1">
    <citation type="submission" date="2020-03" db="EMBL/GenBank/DDBJ databases">
        <authorList>
            <person name="Weist P."/>
        </authorList>
    </citation>
    <scope>NUCLEOTIDE SEQUENCE</scope>
</reference>
<feature type="compositionally biased region" description="Basic and acidic residues" evidence="1">
    <location>
        <begin position="203"/>
        <end position="216"/>
    </location>
</feature>